<gene>
    <name evidence="10" type="ORF">GCM10022381_15830</name>
</gene>
<proteinExistence type="inferred from homology"/>
<dbReference type="EC" id="2.7.1.12" evidence="3 9"/>
<evidence type="ECO:0000313" key="10">
    <source>
        <dbReference type="EMBL" id="GAA3873725.1"/>
    </source>
</evidence>
<comment type="pathway">
    <text evidence="1">Carbohydrate acid metabolism.</text>
</comment>
<accession>A0ABP7KD88</accession>
<dbReference type="Pfam" id="PF13671">
    <property type="entry name" value="AAA_33"/>
    <property type="match status" value="1"/>
</dbReference>
<comment type="similarity">
    <text evidence="2 9">Belongs to the gluconokinase GntK/GntV family.</text>
</comment>
<dbReference type="SUPFAM" id="SSF52540">
    <property type="entry name" value="P-loop containing nucleoside triphosphate hydrolases"/>
    <property type="match status" value="1"/>
</dbReference>
<name>A0ABP7KD88_9MICO</name>
<dbReference type="Gene3D" id="3.40.50.300">
    <property type="entry name" value="P-loop containing nucleotide triphosphate hydrolases"/>
    <property type="match status" value="1"/>
</dbReference>
<comment type="caution">
    <text evidence="10">The sequence shown here is derived from an EMBL/GenBank/DDBJ whole genome shotgun (WGS) entry which is preliminary data.</text>
</comment>
<dbReference type="InterPro" id="IPR006001">
    <property type="entry name" value="Therm_gnt_kin"/>
</dbReference>
<evidence type="ECO:0000256" key="4">
    <source>
        <dbReference type="ARBA" id="ARBA00022679"/>
    </source>
</evidence>
<dbReference type="Proteomes" id="UP001501803">
    <property type="component" value="Unassembled WGS sequence"/>
</dbReference>
<keyword evidence="7 9" id="KW-0067">ATP-binding</keyword>
<organism evidence="10 11">
    <name type="scientific">Leifsonia kafniensis</name>
    <dbReference type="NCBI Taxonomy" id="475957"/>
    <lineage>
        <taxon>Bacteria</taxon>
        <taxon>Bacillati</taxon>
        <taxon>Actinomycetota</taxon>
        <taxon>Actinomycetes</taxon>
        <taxon>Micrococcales</taxon>
        <taxon>Microbacteriaceae</taxon>
        <taxon>Leifsonia</taxon>
    </lineage>
</organism>
<dbReference type="PANTHER" id="PTHR43442:SF3">
    <property type="entry name" value="GLUCONOKINASE-RELATED"/>
    <property type="match status" value="1"/>
</dbReference>
<dbReference type="NCBIfam" id="TIGR01313">
    <property type="entry name" value="therm_gnt_kin"/>
    <property type="match status" value="1"/>
</dbReference>
<dbReference type="CDD" id="cd02021">
    <property type="entry name" value="GntK"/>
    <property type="match status" value="1"/>
</dbReference>
<reference evidence="11" key="1">
    <citation type="journal article" date="2019" name="Int. J. Syst. Evol. Microbiol.">
        <title>The Global Catalogue of Microorganisms (GCM) 10K type strain sequencing project: providing services to taxonomists for standard genome sequencing and annotation.</title>
        <authorList>
            <consortium name="The Broad Institute Genomics Platform"/>
            <consortium name="The Broad Institute Genome Sequencing Center for Infectious Disease"/>
            <person name="Wu L."/>
            <person name="Ma J."/>
        </authorList>
    </citation>
    <scope>NUCLEOTIDE SEQUENCE [LARGE SCALE GENOMIC DNA]</scope>
    <source>
        <strain evidence="11">JCM 17021</strain>
    </source>
</reference>
<evidence type="ECO:0000256" key="6">
    <source>
        <dbReference type="ARBA" id="ARBA00022777"/>
    </source>
</evidence>
<sequence>MNTMARSYPEAPLIVVMGVSGCGKSTLGALIADRLALPFIDADSLHPTSNVAKMAAGTPLTDDDRWPWLARVGQVLTDGRRTGAGAVVACSALKRSYREAILAEAPGVLFVHLNGTKEVLSARLQGRSGHFMPSGLLDSQLATLEELAADEPGVVVDISPSVAVILTDAVTRIRARLADTQVVASADVVLRDFTAAEQTALCS</sequence>
<evidence type="ECO:0000256" key="3">
    <source>
        <dbReference type="ARBA" id="ARBA00012054"/>
    </source>
</evidence>
<dbReference type="EMBL" id="BAABCN010000002">
    <property type="protein sequence ID" value="GAA3873725.1"/>
    <property type="molecule type" value="Genomic_DNA"/>
</dbReference>
<protein>
    <recommendedName>
        <fullName evidence="3 9">Gluconokinase</fullName>
        <ecNumber evidence="3 9">2.7.1.12</ecNumber>
    </recommendedName>
</protein>
<dbReference type="PROSITE" id="PS51257">
    <property type="entry name" value="PROKAR_LIPOPROTEIN"/>
    <property type="match status" value="1"/>
</dbReference>
<keyword evidence="4 9" id="KW-0808">Transferase</keyword>
<evidence type="ECO:0000256" key="9">
    <source>
        <dbReference type="RuleBase" id="RU363066"/>
    </source>
</evidence>
<dbReference type="InterPro" id="IPR027417">
    <property type="entry name" value="P-loop_NTPase"/>
</dbReference>
<evidence type="ECO:0000256" key="1">
    <source>
        <dbReference type="ARBA" id="ARBA00004761"/>
    </source>
</evidence>
<evidence type="ECO:0000256" key="2">
    <source>
        <dbReference type="ARBA" id="ARBA00008420"/>
    </source>
</evidence>
<evidence type="ECO:0000256" key="5">
    <source>
        <dbReference type="ARBA" id="ARBA00022741"/>
    </source>
</evidence>
<keyword evidence="5 9" id="KW-0547">Nucleotide-binding</keyword>
<evidence type="ECO:0000256" key="7">
    <source>
        <dbReference type="ARBA" id="ARBA00022840"/>
    </source>
</evidence>
<comment type="catalytic activity">
    <reaction evidence="8 9">
        <text>D-gluconate + ATP = 6-phospho-D-gluconate + ADP + H(+)</text>
        <dbReference type="Rhea" id="RHEA:19433"/>
        <dbReference type="ChEBI" id="CHEBI:15378"/>
        <dbReference type="ChEBI" id="CHEBI:18391"/>
        <dbReference type="ChEBI" id="CHEBI:30616"/>
        <dbReference type="ChEBI" id="CHEBI:58759"/>
        <dbReference type="ChEBI" id="CHEBI:456216"/>
        <dbReference type="EC" id="2.7.1.12"/>
    </reaction>
</comment>
<evidence type="ECO:0000256" key="8">
    <source>
        <dbReference type="ARBA" id="ARBA00048090"/>
    </source>
</evidence>
<evidence type="ECO:0000313" key="11">
    <source>
        <dbReference type="Proteomes" id="UP001501803"/>
    </source>
</evidence>
<keyword evidence="6 9" id="KW-0418">Kinase</keyword>
<keyword evidence="11" id="KW-1185">Reference proteome</keyword>
<dbReference type="PANTHER" id="PTHR43442">
    <property type="entry name" value="GLUCONOKINASE-RELATED"/>
    <property type="match status" value="1"/>
</dbReference>